<organism evidence="3 4">
    <name type="scientific">Actinomadura barringtoniae</name>
    <dbReference type="NCBI Taxonomy" id="1427535"/>
    <lineage>
        <taxon>Bacteria</taxon>
        <taxon>Bacillati</taxon>
        <taxon>Actinomycetota</taxon>
        <taxon>Actinomycetes</taxon>
        <taxon>Streptosporangiales</taxon>
        <taxon>Thermomonosporaceae</taxon>
        <taxon>Actinomadura</taxon>
    </lineage>
</organism>
<feature type="transmembrane region" description="Helical" evidence="2">
    <location>
        <begin position="39"/>
        <end position="58"/>
    </location>
</feature>
<proteinExistence type="predicted"/>
<feature type="coiled-coil region" evidence="1">
    <location>
        <begin position="206"/>
        <end position="266"/>
    </location>
</feature>
<dbReference type="RefSeq" id="WP_208253631.1">
    <property type="nucleotide sequence ID" value="NZ_JAGEOJ010000001.1"/>
</dbReference>
<gene>
    <name evidence="3" type="ORF">J4573_03095</name>
</gene>
<feature type="transmembrane region" description="Helical" evidence="2">
    <location>
        <begin position="79"/>
        <end position="102"/>
    </location>
</feature>
<protein>
    <submittedName>
        <fullName evidence="3">DUF4407 domain-containing protein</fullName>
    </submittedName>
</protein>
<name>A0A939P677_9ACTN</name>
<sequence>MRQAPADRVKYVLIGSAVLTTGVLALVSMFIGLRMAVGAPIWAAVPLSVLWFLAIVNLDRWLVVSLQRTGHKRHALGIALPRIALALLFGLIISTPLTLQIFDHDVQKAVEQLHGEASRDFLREQANGPDSQRVKVLEQRQATLLAQRDGSGLVNTENDPEIKSLRGQLPALQKDFTDNDDSAACELKGERCKNGAKGKSGDGPEYQKYVKRRDAAKTQIDQVEKKIDDKAKALRAAAVQSKGAVVAQAEQALPGVQNELNTLRQLQRRERADFERANGANDGLLIRIKGLNRAAHDEGRVYWSRILLFAFVTILECLPLIVRGLQLFTPAAAYEDAVRQRRARDRQLLDEHLREQEAAGLRENEERLDHAEYVAHRRAESLRQLAGRTIDRETRVHQDELDRWEDERMRALSRRGSEPGANEWGRPINARVIRGQDDTPAGATRDDITIYPPARQRQGLWGRLFGRRR</sequence>
<evidence type="ECO:0000313" key="4">
    <source>
        <dbReference type="Proteomes" id="UP000669179"/>
    </source>
</evidence>
<feature type="transmembrane region" description="Helical" evidence="2">
    <location>
        <begin position="12"/>
        <end position="33"/>
    </location>
</feature>
<dbReference type="InterPro" id="IPR025519">
    <property type="entry name" value="DUF4407"/>
</dbReference>
<evidence type="ECO:0000313" key="3">
    <source>
        <dbReference type="EMBL" id="MBO2446060.1"/>
    </source>
</evidence>
<comment type="caution">
    <text evidence="3">The sequence shown here is derived from an EMBL/GenBank/DDBJ whole genome shotgun (WGS) entry which is preliminary data.</text>
</comment>
<reference evidence="3" key="1">
    <citation type="submission" date="2021-03" db="EMBL/GenBank/DDBJ databases">
        <authorList>
            <person name="Kanchanasin P."/>
            <person name="Saeng-In P."/>
            <person name="Phongsopitanun W."/>
            <person name="Yuki M."/>
            <person name="Kudo T."/>
            <person name="Ohkuma M."/>
            <person name="Tanasupawat S."/>
        </authorList>
    </citation>
    <scope>NUCLEOTIDE SEQUENCE</scope>
    <source>
        <strain evidence="3">GKU 128</strain>
    </source>
</reference>
<keyword evidence="4" id="KW-1185">Reference proteome</keyword>
<dbReference type="Proteomes" id="UP000669179">
    <property type="component" value="Unassembled WGS sequence"/>
</dbReference>
<keyword evidence="1" id="KW-0175">Coiled coil</keyword>
<keyword evidence="2" id="KW-0812">Transmembrane</keyword>
<evidence type="ECO:0000256" key="1">
    <source>
        <dbReference type="SAM" id="Coils"/>
    </source>
</evidence>
<evidence type="ECO:0000256" key="2">
    <source>
        <dbReference type="SAM" id="Phobius"/>
    </source>
</evidence>
<dbReference type="Pfam" id="PF14362">
    <property type="entry name" value="DUF4407"/>
    <property type="match status" value="1"/>
</dbReference>
<accession>A0A939P677</accession>
<keyword evidence="2" id="KW-1133">Transmembrane helix</keyword>
<dbReference type="EMBL" id="JAGEOJ010000001">
    <property type="protein sequence ID" value="MBO2446060.1"/>
    <property type="molecule type" value="Genomic_DNA"/>
</dbReference>
<keyword evidence="2" id="KW-0472">Membrane</keyword>
<dbReference type="AlphaFoldDB" id="A0A939P677"/>